<dbReference type="OMA" id="NWNLMAF"/>
<dbReference type="Gene3D" id="3.20.20.80">
    <property type="entry name" value="Glycosidases"/>
    <property type="match status" value="1"/>
</dbReference>
<dbReference type="GO" id="GO:0006032">
    <property type="term" value="P:chitin catabolic process"/>
    <property type="evidence" value="ECO:0007669"/>
    <property type="project" value="UniProtKB-KW"/>
</dbReference>
<evidence type="ECO:0000256" key="8">
    <source>
        <dbReference type="ARBA" id="ARBA00023326"/>
    </source>
</evidence>
<dbReference type="Gene3D" id="3.10.50.10">
    <property type="match status" value="1"/>
</dbReference>
<comment type="catalytic activity">
    <reaction evidence="1">
        <text>Random endo-hydrolysis of N-acetyl-beta-D-glucosaminide (1-&gt;4)-beta-linkages in chitin and chitodextrins.</text>
        <dbReference type="EC" id="3.2.1.14"/>
    </reaction>
</comment>
<evidence type="ECO:0000256" key="6">
    <source>
        <dbReference type="ARBA" id="ARBA00023277"/>
    </source>
</evidence>
<dbReference type="InterPro" id="IPR029070">
    <property type="entry name" value="Chitinase_insertion_sf"/>
</dbReference>
<sequence length="427" mass="48290">MAYASDIRHAHLHHKVGARGQNSAQHGQQARGGFKAIAYYVSWAIYGRNWPPLNIQATELTHLHYAFAGIDNKTGAAYLTDEFADIQKQYPGDNNKTGDLYGNLKQIYQLKKTNRNMKTLLSIGGWNLRTYFAPALANAAGRAKFAKTSVQLLADLGFDGLDIDWEYPNSTKEAGDLVDTCRLFRQELDDYSRNATGGQYRFLLTLAVPAGPDHFKYFDVPGLLPYVDLINLMAYDYQGSFSNHSGHNSNMYKSQTNPKSTDFDTQTPIDYYLGAGWPRERFNLGMPIYGRSFANTAGPGTKFTNATDGSWEPGVWDYKVLPLNGTLVSPVYHDDTIIASWCYSNRTRYMVSYDDPTVAKMKAQYINTHQLGGAMWWETSGDHPLNDSRSLIRTVVDEFKQCGQIEQCDNWLDYRFSKYCNMREGMP</sequence>
<dbReference type="SUPFAM" id="SSF54556">
    <property type="entry name" value="Chitinase insertion domain"/>
    <property type="match status" value="1"/>
</dbReference>
<dbReference type="InterPro" id="IPR050314">
    <property type="entry name" value="Glycosyl_Hydrlase_18"/>
</dbReference>
<dbReference type="SUPFAM" id="SSF51445">
    <property type="entry name" value="(Trans)glycosidases"/>
    <property type="match status" value="1"/>
</dbReference>
<dbReference type="Pfam" id="PF00704">
    <property type="entry name" value="Glyco_hydro_18"/>
    <property type="match status" value="1"/>
</dbReference>
<keyword evidence="6" id="KW-0119">Carbohydrate metabolism</keyword>
<dbReference type="OrthoDB" id="76388at2759"/>
<accession>N1PGB2</accession>
<gene>
    <name evidence="11" type="ORF">DOTSEDRAFT_179413</name>
</gene>
<dbReference type="InterPro" id="IPR011583">
    <property type="entry name" value="Chitinase_II/V-like_cat"/>
</dbReference>
<evidence type="ECO:0000256" key="7">
    <source>
        <dbReference type="ARBA" id="ARBA00023295"/>
    </source>
</evidence>
<dbReference type="HOGENOM" id="CLU_002833_1_1_1"/>
<evidence type="ECO:0000256" key="3">
    <source>
        <dbReference type="ARBA" id="ARBA00012729"/>
    </source>
</evidence>
<dbReference type="EC" id="3.2.1.14" evidence="3"/>
<keyword evidence="7 9" id="KW-0326">Glycosidase</keyword>
<feature type="domain" description="GH18" evidence="10">
    <location>
        <begin position="34"/>
        <end position="402"/>
    </location>
</feature>
<evidence type="ECO:0000256" key="4">
    <source>
        <dbReference type="ARBA" id="ARBA00022801"/>
    </source>
</evidence>
<dbReference type="CDD" id="cd06548">
    <property type="entry name" value="GH18_chitinase"/>
    <property type="match status" value="1"/>
</dbReference>
<dbReference type="GO" id="GO:0000272">
    <property type="term" value="P:polysaccharide catabolic process"/>
    <property type="evidence" value="ECO:0007669"/>
    <property type="project" value="UniProtKB-KW"/>
</dbReference>
<dbReference type="GO" id="GO:0005576">
    <property type="term" value="C:extracellular region"/>
    <property type="evidence" value="ECO:0007669"/>
    <property type="project" value="TreeGrafter"/>
</dbReference>
<dbReference type="AlphaFoldDB" id="N1PGB2"/>
<evidence type="ECO:0000256" key="5">
    <source>
        <dbReference type="ARBA" id="ARBA00023024"/>
    </source>
</evidence>
<evidence type="ECO:0000313" key="11">
    <source>
        <dbReference type="EMBL" id="EME40351.1"/>
    </source>
</evidence>
<dbReference type="PANTHER" id="PTHR11177">
    <property type="entry name" value="CHITINASE"/>
    <property type="match status" value="1"/>
</dbReference>
<reference evidence="12" key="1">
    <citation type="journal article" date="2012" name="PLoS Genet.">
        <title>The genomes of the fungal plant pathogens Cladosporium fulvum and Dothistroma septosporum reveal adaptation to different hosts and lifestyles but also signatures of common ancestry.</title>
        <authorList>
            <person name="de Wit P.J.G.M."/>
            <person name="van der Burgt A."/>
            <person name="Oekmen B."/>
            <person name="Stergiopoulos I."/>
            <person name="Abd-Elsalam K.A."/>
            <person name="Aerts A.L."/>
            <person name="Bahkali A.H."/>
            <person name="Beenen H.G."/>
            <person name="Chettri P."/>
            <person name="Cox M.P."/>
            <person name="Datema E."/>
            <person name="de Vries R.P."/>
            <person name="Dhillon B."/>
            <person name="Ganley A.R."/>
            <person name="Griffiths S.A."/>
            <person name="Guo Y."/>
            <person name="Hamelin R.C."/>
            <person name="Henrissat B."/>
            <person name="Kabir M.S."/>
            <person name="Jashni M.K."/>
            <person name="Kema G."/>
            <person name="Klaubauf S."/>
            <person name="Lapidus A."/>
            <person name="Levasseur A."/>
            <person name="Lindquist E."/>
            <person name="Mehrabi R."/>
            <person name="Ohm R.A."/>
            <person name="Owen T.J."/>
            <person name="Salamov A."/>
            <person name="Schwelm A."/>
            <person name="Schijlen E."/>
            <person name="Sun H."/>
            <person name="van den Burg H.A."/>
            <person name="van Ham R.C.H.J."/>
            <person name="Zhang S."/>
            <person name="Goodwin S.B."/>
            <person name="Grigoriev I.V."/>
            <person name="Collemare J."/>
            <person name="Bradshaw R.E."/>
        </authorList>
    </citation>
    <scope>NUCLEOTIDE SEQUENCE [LARGE SCALE GENOMIC DNA]</scope>
    <source>
        <strain evidence="12">NZE10 / CBS 128990</strain>
    </source>
</reference>
<dbReference type="SMART" id="SM00636">
    <property type="entry name" value="Glyco_18"/>
    <property type="match status" value="1"/>
</dbReference>
<keyword evidence="5" id="KW-0146">Chitin degradation</keyword>
<dbReference type="PROSITE" id="PS51910">
    <property type="entry name" value="GH18_2"/>
    <property type="match status" value="1"/>
</dbReference>
<name>N1PGB2_DOTSN</name>
<keyword evidence="12" id="KW-1185">Reference proteome</keyword>
<keyword evidence="4 9" id="KW-0378">Hydrolase</keyword>
<evidence type="ECO:0000259" key="10">
    <source>
        <dbReference type="PROSITE" id="PS51910"/>
    </source>
</evidence>
<dbReference type="Proteomes" id="UP000016933">
    <property type="component" value="Unassembled WGS sequence"/>
</dbReference>
<dbReference type="InterPro" id="IPR001579">
    <property type="entry name" value="Glyco_hydro_18_chit_AS"/>
</dbReference>
<dbReference type="eggNOG" id="KOG2806">
    <property type="taxonomic scope" value="Eukaryota"/>
</dbReference>
<protein>
    <recommendedName>
        <fullName evidence="3">chitinase</fullName>
        <ecNumber evidence="3">3.2.1.14</ecNumber>
    </recommendedName>
</protein>
<dbReference type="GO" id="GO:0008061">
    <property type="term" value="F:chitin binding"/>
    <property type="evidence" value="ECO:0007669"/>
    <property type="project" value="InterPro"/>
</dbReference>
<dbReference type="InterPro" id="IPR017853">
    <property type="entry name" value="GH"/>
</dbReference>
<evidence type="ECO:0000256" key="1">
    <source>
        <dbReference type="ARBA" id="ARBA00000822"/>
    </source>
</evidence>
<organism evidence="11 12">
    <name type="scientific">Dothistroma septosporum (strain NZE10 / CBS 128990)</name>
    <name type="common">Red band needle blight fungus</name>
    <name type="synonym">Mycosphaerella pini</name>
    <dbReference type="NCBI Taxonomy" id="675120"/>
    <lineage>
        <taxon>Eukaryota</taxon>
        <taxon>Fungi</taxon>
        <taxon>Dikarya</taxon>
        <taxon>Ascomycota</taxon>
        <taxon>Pezizomycotina</taxon>
        <taxon>Dothideomycetes</taxon>
        <taxon>Dothideomycetidae</taxon>
        <taxon>Mycosphaerellales</taxon>
        <taxon>Mycosphaerellaceae</taxon>
        <taxon>Dothistroma</taxon>
    </lineage>
</organism>
<proteinExistence type="inferred from homology"/>
<evidence type="ECO:0000256" key="2">
    <source>
        <dbReference type="ARBA" id="ARBA00008682"/>
    </source>
</evidence>
<dbReference type="InterPro" id="IPR001223">
    <property type="entry name" value="Glyco_hydro18_cat"/>
</dbReference>
<dbReference type="EMBL" id="KB446544">
    <property type="protein sequence ID" value="EME40351.1"/>
    <property type="molecule type" value="Genomic_DNA"/>
</dbReference>
<dbReference type="PROSITE" id="PS01095">
    <property type="entry name" value="GH18_1"/>
    <property type="match status" value="1"/>
</dbReference>
<reference evidence="11 12" key="2">
    <citation type="journal article" date="2012" name="PLoS Pathog.">
        <title>Diverse lifestyles and strategies of plant pathogenesis encoded in the genomes of eighteen Dothideomycetes fungi.</title>
        <authorList>
            <person name="Ohm R.A."/>
            <person name="Feau N."/>
            <person name="Henrissat B."/>
            <person name="Schoch C.L."/>
            <person name="Horwitz B.A."/>
            <person name="Barry K.W."/>
            <person name="Condon B.J."/>
            <person name="Copeland A.C."/>
            <person name="Dhillon B."/>
            <person name="Glaser F."/>
            <person name="Hesse C.N."/>
            <person name="Kosti I."/>
            <person name="LaButti K."/>
            <person name="Lindquist E.A."/>
            <person name="Lucas S."/>
            <person name="Salamov A.A."/>
            <person name="Bradshaw R.E."/>
            <person name="Ciuffetti L."/>
            <person name="Hamelin R.C."/>
            <person name="Kema G.H.J."/>
            <person name="Lawrence C."/>
            <person name="Scott J.A."/>
            <person name="Spatafora J.W."/>
            <person name="Turgeon B.G."/>
            <person name="de Wit P.J.G.M."/>
            <person name="Zhong S."/>
            <person name="Goodwin S.B."/>
            <person name="Grigoriev I.V."/>
        </authorList>
    </citation>
    <scope>NUCLEOTIDE SEQUENCE [LARGE SCALE GENOMIC DNA]</scope>
    <source>
        <strain evidence="12">NZE10 / CBS 128990</strain>
    </source>
</reference>
<dbReference type="PANTHER" id="PTHR11177:SF317">
    <property type="entry name" value="CHITINASE 12-RELATED"/>
    <property type="match status" value="1"/>
</dbReference>
<evidence type="ECO:0000256" key="9">
    <source>
        <dbReference type="RuleBase" id="RU000489"/>
    </source>
</evidence>
<dbReference type="GO" id="GO:0008843">
    <property type="term" value="F:endochitinase activity"/>
    <property type="evidence" value="ECO:0007669"/>
    <property type="project" value="UniProtKB-EC"/>
</dbReference>
<comment type="similarity">
    <text evidence="2">Belongs to the glycosyl hydrolase 18 family. Chitinase class V subfamily.</text>
</comment>
<dbReference type="STRING" id="675120.N1PGB2"/>
<keyword evidence="8" id="KW-0624">Polysaccharide degradation</keyword>
<evidence type="ECO:0000313" key="12">
    <source>
        <dbReference type="Proteomes" id="UP000016933"/>
    </source>
</evidence>